<dbReference type="PANTHER" id="PTHR44167:SF24">
    <property type="entry name" value="SERINE_THREONINE-PROTEIN KINASE CHK2"/>
    <property type="match status" value="1"/>
</dbReference>
<evidence type="ECO:0000313" key="7">
    <source>
        <dbReference type="Proteomes" id="UP000243217"/>
    </source>
</evidence>
<dbReference type="InterPro" id="IPR008271">
    <property type="entry name" value="Ser/Thr_kinase_AS"/>
</dbReference>
<feature type="domain" description="Protein kinase" evidence="5">
    <location>
        <begin position="62"/>
        <end position="429"/>
    </location>
</feature>
<dbReference type="GO" id="GO:0005524">
    <property type="term" value="F:ATP binding"/>
    <property type="evidence" value="ECO:0007669"/>
    <property type="project" value="UniProtKB-UniRule"/>
</dbReference>
<dbReference type="EMBL" id="JNBS01000859">
    <property type="protein sequence ID" value="OQS03522.1"/>
    <property type="molecule type" value="Genomic_DNA"/>
</dbReference>
<evidence type="ECO:0000259" key="5">
    <source>
        <dbReference type="PROSITE" id="PS50011"/>
    </source>
</evidence>
<dbReference type="GO" id="GO:0005634">
    <property type="term" value="C:nucleus"/>
    <property type="evidence" value="ECO:0007669"/>
    <property type="project" value="TreeGrafter"/>
</dbReference>
<dbReference type="AlphaFoldDB" id="A0A1V9ZZR0"/>
<evidence type="ECO:0000256" key="4">
    <source>
        <dbReference type="RuleBase" id="RU000304"/>
    </source>
</evidence>
<comment type="caution">
    <text evidence="6">The sequence shown here is derived from an EMBL/GenBank/DDBJ whole genome shotgun (WGS) entry which is preliminary data.</text>
</comment>
<evidence type="ECO:0000313" key="6">
    <source>
        <dbReference type="EMBL" id="OQS03522.1"/>
    </source>
</evidence>
<reference evidence="6 7" key="1">
    <citation type="journal article" date="2014" name="Genome Biol. Evol.">
        <title>The secreted proteins of Achlya hypogyna and Thraustotheca clavata identify the ancestral oomycete secretome and reveal gene acquisitions by horizontal gene transfer.</title>
        <authorList>
            <person name="Misner I."/>
            <person name="Blouin N."/>
            <person name="Leonard G."/>
            <person name="Richards T.A."/>
            <person name="Lane C.E."/>
        </authorList>
    </citation>
    <scope>NUCLEOTIDE SEQUENCE [LARGE SCALE GENOMIC DNA]</scope>
    <source>
        <strain evidence="6 7">ATCC 34112</strain>
    </source>
</reference>
<sequence length="432" mass="48611">MEHKPSSTTILHKKVAVNCLMKKPRPKSSTGIRRQTLLQLKQENLANKSPASTPDTRLLDGYTKVKKLGSGGFGTVWHVVEASTNSSFALKQIPKDNAIINTAVASGIVEARVGQKLFPTVDVVGDKLIQYLNPSISQLDDTFITPNQEESVPSESTKFIAQLYRVVETKQDIWLLFEQGGDTLHNSLFEIKGDFYQGSRTYKIIHRPLYIAMRENISILKIFLRQLIASVQTLNQHQLVHADIKPDNILVSHYFENGRLELSTKLIDFGSSFSSLSPRLTSATTPEYVPPDVLELIRTKYNANHIKLYFQEHCCPHSFDMWSVGCVFLEIACGVPIWFSYKSRVDTGSNTPQQPWVTGLMSSTGRKSDKIAQRQVYVAGNLEKCIRKSPGMNIDSKRWKHGIELLQKMLAISPSQRISPQDALAHPFLKRS</sequence>
<dbReference type="SMART" id="SM00220">
    <property type="entry name" value="S_TKc"/>
    <property type="match status" value="1"/>
</dbReference>
<dbReference type="InterPro" id="IPR017441">
    <property type="entry name" value="Protein_kinase_ATP_BS"/>
</dbReference>
<feature type="binding site" evidence="3">
    <location>
        <position position="91"/>
    </location>
    <ligand>
        <name>ATP</name>
        <dbReference type="ChEBI" id="CHEBI:30616"/>
    </ligand>
</feature>
<keyword evidence="6" id="KW-0418">Kinase</keyword>
<organism evidence="6 7">
    <name type="scientific">Thraustotheca clavata</name>
    <dbReference type="NCBI Taxonomy" id="74557"/>
    <lineage>
        <taxon>Eukaryota</taxon>
        <taxon>Sar</taxon>
        <taxon>Stramenopiles</taxon>
        <taxon>Oomycota</taxon>
        <taxon>Saprolegniomycetes</taxon>
        <taxon>Saprolegniales</taxon>
        <taxon>Achlyaceae</taxon>
        <taxon>Thraustotheca</taxon>
    </lineage>
</organism>
<dbReference type="InterPro" id="IPR011009">
    <property type="entry name" value="Kinase-like_dom_sf"/>
</dbReference>
<dbReference type="OrthoDB" id="10264738at2759"/>
<accession>A0A1V9ZZR0</accession>
<dbReference type="PROSITE" id="PS00108">
    <property type="entry name" value="PROTEIN_KINASE_ST"/>
    <property type="match status" value="1"/>
</dbReference>
<evidence type="ECO:0000256" key="3">
    <source>
        <dbReference type="PROSITE-ProRule" id="PRU10141"/>
    </source>
</evidence>
<dbReference type="GO" id="GO:0044773">
    <property type="term" value="P:mitotic DNA damage checkpoint signaling"/>
    <property type="evidence" value="ECO:0007669"/>
    <property type="project" value="TreeGrafter"/>
</dbReference>
<keyword evidence="1 3" id="KW-0547">Nucleotide-binding</keyword>
<dbReference type="PROSITE" id="PS00107">
    <property type="entry name" value="PROTEIN_KINASE_ATP"/>
    <property type="match status" value="1"/>
</dbReference>
<comment type="similarity">
    <text evidence="4">Belongs to the protein kinase superfamily.</text>
</comment>
<dbReference type="SUPFAM" id="SSF56112">
    <property type="entry name" value="Protein kinase-like (PK-like)"/>
    <property type="match status" value="1"/>
</dbReference>
<dbReference type="GO" id="GO:0004674">
    <property type="term" value="F:protein serine/threonine kinase activity"/>
    <property type="evidence" value="ECO:0007669"/>
    <property type="project" value="UniProtKB-KW"/>
</dbReference>
<keyword evidence="7" id="KW-1185">Reference proteome</keyword>
<keyword evidence="4" id="KW-0723">Serine/threonine-protein kinase</keyword>
<dbReference type="Gene3D" id="1.10.510.10">
    <property type="entry name" value="Transferase(Phosphotransferase) domain 1"/>
    <property type="match status" value="1"/>
</dbReference>
<protein>
    <submittedName>
        <fullName evidence="6">Kinase domain containing protein</fullName>
    </submittedName>
</protein>
<dbReference type="Pfam" id="PF00069">
    <property type="entry name" value="Pkinase"/>
    <property type="match status" value="1"/>
</dbReference>
<dbReference type="InterPro" id="IPR000719">
    <property type="entry name" value="Prot_kinase_dom"/>
</dbReference>
<evidence type="ECO:0000256" key="2">
    <source>
        <dbReference type="ARBA" id="ARBA00022840"/>
    </source>
</evidence>
<name>A0A1V9ZZR0_9STRA</name>
<keyword evidence="2 3" id="KW-0067">ATP-binding</keyword>
<dbReference type="GO" id="GO:0005737">
    <property type="term" value="C:cytoplasm"/>
    <property type="evidence" value="ECO:0007669"/>
    <property type="project" value="TreeGrafter"/>
</dbReference>
<keyword evidence="6" id="KW-0808">Transferase</keyword>
<evidence type="ECO:0000256" key="1">
    <source>
        <dbReference type="ARBA" id="ARBA00022741"/>
    </source>
</evidence>
<dbReference type="Proteomes" id="UP000243217">
    <property type="component" value="Unassembled WGS sequence"/>
</dbReference>
<dbReference type="PROSITE" id="PS50011">
    <property type="entry name" value="PROTEIN_KINASE_DOM"/>
    <property type="match status" value="1"/>
</dbReference>
<dbReference type="PANTHER" id="PTHR44167">
    <property type="entry name" value="OVARIAN-SPECIFIC SERINE/THREONINE-PROTEIN KINASE LOK-RELATED"/>
    <property type="match status" value="1"/>
</dbReference>
<proteinExistence type="inferred from homology"/>
<dbReference type="Gene3D" id="3.30.200.20">
    <property type="entry name" value="Phosphorylase Kinase, domain 1"/>
    <property type="match status" value="1"/>
</dbReference>
<dbReference type="STRING" id="74557.A0A1V9ZZR0"/>
<gene>
    <name evidence="6" type="ORF">THRCLA_04163</name>
</gene>